<dbReference type="SUPFAM" id="SSF46785">
    <property type="entry name" value="Winged helix' DNA-binding domain"/>
    <property type="match status" value="1"/>
</dbReference>
<feature type="domain" description="HTH marR-type" evidence="1">
    <location>
        <begin position="14"/>
        <end position="147"/>
    </location>
</feature>
<accession>A0A261W845</accession>
<keyword evidence="3" id="KW-1185">Reference proteome</keyword>
<dbReference type="GO" id="GO:0003700">
    <property type="term" value="F:DNA-binding transcription factor activity"/>
    <property type="evidence" value="ECO:0007669"/>
    <property type="project" value="InterPro"/>
</dbReference>
<dbReference type="InterPro" id="IPR039422">
    <property type="entry name" value="MarR/SlyA-like"/>
</dbReference>
<organism evidence="2 3">
    <name type="scientific">Bordetella genomosp. 2</name>
    <dbReference type="NCBI Taxonomy" id="1983456"/>
    <lineage>
        <taxon>Bacteria</taxon>
        <taxon>Pseudomonadati</taxon>
        <taxon>Pseudomonadota</taxon>
        <taxon>Betaproteobacteria</taxon>
        <taxon>Burkholderiales</taxon>
        <taxon>Alcaligenaceae</taxon>
        <taxon>Bordetella</taxon>
    </lineage>
</organism>
<dbReference type="PANTHER" id="PTHR33164">
    <property type="entry name" value="TRANSCRIPTIONAL REGULATOR, MARR FAMILY"/>
    <property type="match status" value="1"/>
</dbReference>
<evidence type="ECO:0000313" key="3">
    <source>
        <dbReference type="Proteomes" id="UP000215633"/>
    </source>
</evidence>
<dbReference type="Proteomes" id="UP000215633">
    <property type="component" value="Unassembled WGS sequence"/>
</dbReference>
<dbReference type="Pfam" id="PF12802">
    <property type="entry name" value="MarR_2"/>
    <property type="match status" value="1"/>
</dbReference>
<sequence>MPTDTRPDAIPALERFLTYRLHVVNKVSDRDTNRAYLDACGLPLGEARCLAAIGRFAPLSVNDLARAANLNKGQASRSAQALVERGLVRKETRESDARGVLLTPTAEGQARYEKIVALIARRNDEIFGCLDAAERAQLGAMLDRIIAHIRP</sequence>
<dbReference type="Gene3D" id="1.10.10.10">
    <property type="entry name" value="Winged helix-like DNA-binding domain superfamily/Winged helix DNA-binding domain"/>
    <property type="match status" value="1"/>
</dbReference>
<dbReference type="InterPro" id="IPR036388">
    <property type="entry name" value="WH-like_DNA-bd_sf"/>
</dbReference>
<dbReference type="InterPro" id="IPR000835">
    <property type="entry name" value="HTH_MarR-typ"/>
</dbReference>
<proteinExistence type="predicted"/>
<dbReference type="RefSeq" id="WP_028353625.1">
    <property type="nucleotide sequence ID" value="NZ_NEVT01000002.1"/>
</dbReference>
<gene>
    <name evidence="2" type="ORF">CAL24_01270</name>
</gene>
<dbReference type="PROSITE" id="PS50995">
    <property type="entry name" value="HTH_MARR_2"/>
    <property type="match status" value="1"/>
</dbReference>
<dbReference type="EMBL" id="NEVT01000002">
    <property type="protein sequence ID" value="OZI82536.1"/>
    <property type="molecule type" value="Genomic_DNA"/>
</dbReference>
<protein>
    <submittedName>
        <fullName evidence="2">MarR family transcriptional regulator</fullName>
    </submittedName>
</protein>
<dbReference type="InterPro" id="IPR036390">
    <property type="entry name" value="WH_DNA-bd_sf"/>
</dbReference>
<dbReference type="AlphaFoldDB" id="A0A261W845"/>
<dbReference type="PRINTS" id="PR00598">
    <property type="entry name" value="HTHMARR"/>
</dbReference>
<name>A0A261W845_9BORD</name>
<comment type="caution">
    <text evidence="2">The sequence shown here is derived from an EMBL/GenBank/DDBJ whole genome shotgun (WGS) entry which is preliminary data.</text>
</comment>
<reference evidence="3" key="1">
    <citation type="submission" date="2017-05" db="EMBL/GenBank/DDBJ databases">
        <title>Complete and WGS of Bordetella genogroups.</title>
        <authorList>
            <person name="Spilker T."/>
            <person name="Lipuma J."/>
        </authorList>
    </citation>
    <scope>NUCLEOTIDE SEQUENCE [LARGE SCALE GENOMIC DNA]</scope>
    <source>
        <strain evidence="3">AU8256</strain>
    </source>
</reference>
<dbReference type="GO" id="GO:0006950">
    <property type="term" value="P:response to stress"/>
    <property type="evidence" value="ECO:0007669"/>
    <property type="project" value="TreeGrafter"/>
</dbReference>
<evidence type="ECO:0000259" key="1">
    <source>
        <dbReference type="PROSITE" id="PS50995"/>
    </source>
</evidence>
<dbReference type="SMART" id="SM00347">
    <property type="entry name" value="HTH_MARR"/>
    <property type="match status" value="1"/>
</dbReference>
<evidence type="ECO:0000313" key="2">
    <source>
        <dbReference type="EMBL" id="OZI82536.1"/>
    </source>
</evidence>
<dbReference type="PANTHER" id="PTHR33164:SF57">
    <property type="entry name" value="MARR-FAMILY TRANSCRIPTIONAL REGULATOR"/>
    <property type="match status" value="1"/>
</dbReference>